<dbReference type="EMBL" id="NBWC01000055">
    <property type="protein sequence ID" value="ORL58094.1"/>
    <property type="molecule type" value="Genomic_DNA"/>
</dbReference>
<protein>
    <submittedName>
        <fullName evidence="1">Uncharacterized protein</fullName>
    </submittedName>
</protein>
<gene>
    <name evidence="1" type="ORF">B7H17_26215</name>
</gene>
<dbReference type="Proteomes" id="UP000193675">
    <property type="component" value="Unassembled WGS sequence"/>
</dbReference>
<proteinExistence type="predicted"/>
<accession>A0A1X0ZLU0</accession>
<evidence type="ECO:0000313" key="2">
    <source>
        <dbReference type="Proteomes" id="UP000193675"/>
    </source>
</evidence>
<reference evidence="1 2" key="1">
    <citation type="submission" date="2017-04" db="EMBL/GenBank/DDBJ databases">
        <title>Presence of VIM-2 positive Pseudomonas species in chickens and their surrounding environment.</title>
        <authorList>
            <person name="Zhang R."/>
        </authorList>
    </citation>
    <scope>NUCLEOTIDE SEQUENCE [LARGE SCALE GENOMIC DNA]</scope>
    <source>
        <strain evidence="1 2">DZ-C18</strain>
    </source>
</reference>
<evidence type="ECO:0000313" key="1">
    <source>
        <dbReference type="EMBL" id="ORL58094.1"/>
    </source>
</evidence>
<name>A0A1X0ZLU0_PSEPU</name>
<dbReference type="AlphaFoldDB" id="A0A1X0ZLU0"/>
<dbReference type="RefSeq" id="WP_084859304.1">
    <property type="nucleotide sequence ID" value="NZ_NBWC01000055.1"/>
</dbReference>
<sequence length="60" mass="7007">MLVPIFKIRRTLEALSLIDKWWFIGLIPGPRVEARHLYCKAKGIVEHDRHLNGEEGRRNG</sequence>
<comment type="caution">
    <text evidence="1">The sequence shown here is derived from an EMBL/GenBank/DDBJ whole genome shotgun (WGS) entry which is preliminary data.</text>
</comment>
<organism evidence="1 2">
    <name type="scientific">Pseudomonas putida</name>
    <name type="common">Arthrobacter siderocapsulatus</name>
    <dbReference type="NCBI Taxonomy" id="303"/>
    <lineage>
        <taxon>Bacteria</taxon>
        <taxon>Pseudomonadati</taxon>
        <taxon>Pseudomonadota</taxon>
        <taxon>Gammaproteobacteria</taxon>
        <taxon>Pseudomonadales</taxon>
        <taxon>Pseudomonadaceae</taxon>
        <taxon>Pseudomonas</taxon>
    </lineage>
</organism>